<feature type="domain" description="Gfo/Idh/MocA-like oxidoreductase N-terminal" evidence="3">
    <location>
        <begin position="47"/>
        <end position="146"/>
    </location>
</feature>
<feature type="domain" description="GFO/IDH/MocA-like oxidoreductase" evidence="4">
    <location>
        <begin position="200"/>
        <end position="244"/>
    </location>
</feature>
<dbReference type="Pfam" id="PF01408">
    <property type="entry name" value="GFO_IDH_MocA"/>
    <property type="match status" value="1"/>
</dbReference>
<dbReference type="InterPro" id="IPR000683">
    <property type="entry name" value="Gfo/Idh/MocA-like_OxRdtase_N"/>
</dbReference>
<dbReference type="InterPro" id="IPR036291">
    <property type="entry name" value="NAD(P)-bd_dom_sf"/>
</dbReference>
<proteinExistence type="inferred from homology"/>
<dbReference type="EMBL" id="SEYY01020500">
    <property type="protein sequence ID" value="KAB7497260.1"/>
    <property type="molecule type" value="Genomic_DNA"/>
</dbReference>
<dbReference type="GO" id="GO:0006740">
    <property type="term" value="P:NADPH regeneration"/>
    <property type="evidence" value="ECO:0007669"/>
    <property type="project" value="TreeGrafter"/>
</dbReference>
<evidence type="ECO:0000259" key="3">
    <source>
        <dbReference type="Pfam" id="PF01408"/>
    </source>
</evidence>
<protein>
    <submittedName>
        <fullName evidence="5">Inositol 2-dehydrogenase</fullName>
    </submittedName>
</protein>
<evidence type="ECO:0000313" key="5">
    <source>
        <dbReference type="EMBL" id="KAB7497260.1"/>
    </source>
</evidence>
<evidence type="ECO:0000259" key="4">
    <source>
        <dbReference type="Pfam" id="PF22725"/>
    </source>
</evidence>
<reference evidence="5 6" key="1">
    <citation type="journal article" date="2019" name="PLoS Biol.">
        <title>Sex chromosomes control vertical transmission of feminizing Wolbachia symbionts in an isopod.</title>
        <authorList>
            <person name="Becking T."/>
            <person name="Chebbi M.A."/>
            <person name="Giraud I."/>
            <person name="Moumen B."/>
            <person name="Laverre T."/>
            <person name="Caubet Y."/>
            <person name="Peccoud J."/>
            <person name="Gilbert C."/>
            <person name="Cordaux R."/>
        </authorList>
    </citation>
    <scope>NUCLEOTIDE SEQUENCE [LARGE SCALE GENOMIC DNA]</scope>
    <source>
        <strain evidence="5">ANa2</strain>
        <tissue evidence="5">Whole body excluding digestive tract and cuticle</tissue>
    </source>
</reference>
<evidence type="ECO:0000256" key="1">
    <source>
        <dbReference type="ARBA" id="ARBA00010928"/>
    </source>
</evidence>
<evidence type="ECO:0000256" key="2">
    <source>
        <dbReference type="ARBA" id="ARBA00023002"/>
    </source>
</evidence>
<dbReference type="SUPFAM" id="SSF55347">
    <property type="entry name" value="Glyceraldehyde-3-phosphate dehydrogenase-like, C-terminal domain"/>
    <property type="match status" value="1"/>
</dbReference>
<dbReference type="PANTHER" id="PTHR42840">
    <property type="entry name" value="NAD(P)-BINDING ROSSMANN-FOLD SUPERFAMILY PROTEIN-RELATED"/>
    <property type="match status" value="1"/>
</dbReference>
<dbReference type="Gene3D" id="3.30.360.10">
    <property type="entry name" value="Dihydrodipicolinate Reductase, domain 2"/>
    <property type="match status" value="1"/>
</dbReference>
<dbReference type="OrthoDB" id="64915at2759"/>
<dbReference type="GO" id="GO:0005737">
    <property type="term" value="C:cytoplasm"/>
    <property type="evidence" value="ECO:0007669"/>
    <property type="project" value="TreeGrafter"/>
</dbReference>
<name>A0A5N5SX69_9CRUS</name>
<dbReference type="Gene3D" id="3.40.50.720">
    <property type="entry name" value="NAD(P)-binding Rossmann-like Domain"/>
    <property type="match status" value="1"/>
</dbReference>
<accession>A0A5N5SX69</accession>
<dbReference type="AlphaFoldDB" id="A0A5N5SX69"/>
<gene>
    <name evidence="5" type="primary">idhA</name>
    <name evidence="5" type="ORF">Anas_07139</name>
</gene>
<keyword evidence="2" id="KW-0560">Oxidoreductase</keyword>
<sequence length="294" mass="33448">MATVKFEEKSPYQQEKRTEDHTDFKYKNYLEHSGLRAIHAINILSYPKFRLAYIVDADPERLRKIKEEFGLTNTVLLSPEEQDKVFNDSKVDGIIIATPTFTHESIVTKGLKAGKAVFCEKPISQNEGGTQRCYEVAKQVEKPLFCAFNRRYEPSFREVFNQVREGKVGRVHLIKTVSRDSPLPPIEYIKIAVSFRKSGALNDYDTVAITLLFPSGTIGMIDLSRNAIYGYDQRLEVFGPGGMVSASNEAPMQVTYSGLSSQSHPPIYHSFPSRYQEGYREELRNFHGIMEGEE</sequence>
<dbReference type="Pfam" id="PF22725">
    <property type="entry name" value="GFO_IDH_MocA_C3"/>
    <property type="match status" value="1"/>
</dbReference>
<comment type="similarity">
    <text evidence="1">Belongs to the Gfo/Idh/MocA family.</text>
</comment>
<dbReference type="GO" id="GO:0016491">
    <property type="term" value="F:oxidoreductase activity"/>
    <property type="evidence" value="ECO:0007669"/>
    <property type="project" value="UniProtKB-KW"/>
</dbReference>
<dbReference type="InterPro" id="IPR055170">
    <property type="entry name" value="GFO_IDH_MocA-like_dom"/>
</dbReference>
<evidence type="ECO:0000313" key="6">
    <source>
        <dbReference type="Proteomes" id="UP000326759"/>
    </source>
</evidence>
<dbReference type="PANTHER" id="PTHR42840:SF3">
    <property type="entry name" value="BINDING ROSSMANN FOLD OXIDOREDUCTASE, PUTATIVE (AFU_ORTHOLOGUE AFUA_2G10240)-RELATED"/>
    <property type="match status" value="1"/>
</dbReference>
<dbReference type="GO" id="GO:0000166">
    <property type="term" value="F:nucleotide binding"/>
    <property type="evidence" value="ECO:0007669"/>
    <property type="project" value="InterPro"/>
</dbReference>
<organism evidence="5 6">
    <name type="scientific">Armadillidium nasatum</name>
    <dbReference type="NCBI Taxonomy" id="96803"/>
    <lineage>
        <taxon>Eukaryota</taxon>
        <taxon>Metazoa</taxon>
        <taxon>Ecdysozoa</taxon>
        <taxon>Arthropoda</taxon>
        <taxon>Crustacea</taxon>
        <taxon>Multicrustacea</taxon>
        <taxon>Malacostraca</taxon>
        <taxon>Eumalacostraca</taxon>
        <taxon>Peracarida</taxon>
        <taxon>Isopoda</taxon>
        <taxon>Oniscidea</taxon>
        <taxon>Crinocheta</taxon>
        <taxon>Armadillidiidae</taxon>
        <taxon>Armadillidium</taxon>
    </lineage>
</organism>
<comment type="caution">
    <text evidence="5">The sequence shown here is derived from an EMBL/GenBank/DDBJ whole genome shotgun (WGS) entry which is preliminary data.</text>
</comment>
<dbReference type="Proteomes" id="UP000326759">
    <property type="component" value="Unassembled WGS sequence"/>
</dbReference>
<keyword evidence="6" id="KW-1185">Reference proteome</keyword>
<dbReference type="SUPFAM" id="SSF51735">
    <property type="entry name" value="NAD(P)-binding Rossmann-fold domains"/>
    <property type="match status" value="1"/>
</dbReference>